<reference evidence="1 2" key="1">
    <citation type="submission" date="2016-10" db="EMBL/GenBank/DDBJ databases">
        <authorList>
            <person name="Varghese N."/>
            <person name="Submissions S."/>
        </authorList>
    </citation>
    <scope>NUCLEOTIDE SEQUENCE [LARGE SCALE GENOMIC DNA]</scope>
    <source>
        <strain evidence="1 2">DSM 16392</strain>
    </source>
</reference>
<dbReference type="InterPro" id="IPR007709">
    <property type="entry name" value="N-FG_amidohydro"/>
</dbReference>
<protein>
    <submittedName>
        <fullName evidence="1">Formiminoglutamase</fullName>
    </submittedName>
</protein>
<dbReference type="Proteomes" id="UP000199598">
    <property type="component" value="Unassembled WGS sequence"/>
</dbReference>
<keyword evidence="2" id="KW-1185">Reference proteome</keyword>
<proteinExistence type="predicted"/>
<evidence type="ECO:0000313" key="2">
    <source>
        <dbReference type="Proteomes" id="UP000199598"/>
    </source>
</evidence>
<organism evidence="1 2">
    <name type="scientific">Pseudovibrio ascidiaceicola</name>
    <dbReference type="NCBI Taxonomy" id="285279"/>
    <lineage>
        <taxon>Bacteria</taxon>
        <taxon>Pseudomonadati</taxon>
        <taxon>Pseudomonadota</taxon>
        <taxon>Alphaproteobacteria</taxon>
        <taxon>Hyphomicrobiales</taxon>
        <taxon>Stappiaceae</taxon>
        <taxon>Pseudovibrio</taxon>
    </lineage>
</organism>
<dbReference type="SUPFAM" id="SSF53187">
    <property type="entry name" value="Zn-dependent exopeptidases"/>
    <property type="match status" value="1"/>
</dbReference>
<dbReference type="InterPro" id="IPR010247">
    <property type="entry name" value="HutG_amidohyd"/>
</dbReference>
<evidence type="ECO:0000313" key="1">
    <source>
        <dbReference type="EMBL" id="SFK38173.1"/>
    </source>
</evidence>
<accession>A0A1I3Z262</accession>
<sequence>MTYSFSPLIKRGDSPIVLAQPHGGTDVPLTIWDRFNTVGQALADTDWHINRLYDGLLENASVIQTPVHRYVIDANRDPAGVSLYPGQNTTTLCPLTDFDGRPIYRDGQEPSNDEVEERRTSFHAPYHEAIAEELERVRQKFGVAVLYDCHSIRSNIPFLFEGELPVFNIGSNVGQTCAPMIEQITVEACRADVNVETVVNARFKGGWTTRHYGQPETGIHAIQMETAQRAYMFEQSPWAYAPERADKTRATLKSILTQLEAQALAGAFSNASTSR</sequence>
<dbReference type="Pfam" id="PF05013">
    <property type="entry name" value="FGase"/>
    <property type="match status" value="1"/>
</dbReference>
<dbReference type="Gene3D" id="3.40.630.40">
    <property type="entry name" value="Zn-dependent exopeptidases"/>
    <property type="match status" value="1"/>
</dbReference>
<comment type="caution">
    <text evidence="1">The sequence shown here is derived from an EMBL/GenBank/DDBJ whole genome shotgun (WGS) entry which is preliminary data.</text>
</comment>
<name>A0A1I3Z262_9HYPH</name>
<dbReference type="RefSeq" id="WP_093519071.1">
    <property type="nucleotide sequence ID" value="NZ_FOSK01000004.1"/>
</dbReference>
<dbReference type="NCBIfam" id="TIGR02017">
    <property type="entry name" value="hutG_amidohyd"/>
    <property type="match status" value="1"/>
</dbReference>
<gene>
    <name evidence="1" type="ORF">SAMN04488518_104375</name>
</gene>
<dbReference type="EMBL" id="FOSK01000004">
    <property type="protein sequence ID" value="SFK38173.1"/>
    <property type="molecule type" value="Genomic_DNA"/>
</dbReference>